<evidence type="ECO:0000313" key="1">
    <source>
        <dbReference type="EMBL" id="KAK1131988.1"/>
    </source>
</evidence>
<keyword evidence="2" id="KW-1185">Reference proteome</keyword>
<dbReference type="InterPro" id="IPR036397">
    <property type="entry name" value="RNaseH_sf"/>
</dbReference>
<comment type="caution">
    <text evidence="1">The sequence shown here is derived from an EMBL/GenBank/DDBJ whole genome shotgun (WGS) entry which is preliminary data.</text>
</comment>
<dbReference type="EMBL" id="JAHYIQ010000005">
    <property type="protein sequence ID" value="KAK1131988.1"/>
    <property type="molecule type" value="Genomic_DNA"/>
</dbReference>
<reference evidence="1" key="1">
    <citation type="submission" date="2021-10" db="EMBL/GenBank/DDBJ databases">
        <title>Melipona bicolor Genome sequencing and assembly.</title>
        <authorList>
            <person name="Araujo N.S."/>
            <person name="Arias M.C."/>
        </authorList>
    </citation>
    <scope>NUCLEOTIDE SEQUENCE</scope>
    <source>
        <strain evidence="1">USP_2M_L1-L4_2017</strain>
        <tissue evidence="1">Whole body</tissue>
    </source>
</reference>
<gene>
    <name evidence="1" type="ORF">K0M31_016130</name>
</gene>
<dbReference type="AlphaFoldDB" id="A0AA40G765"/>
<dbReference type="GO" id="GO:0003676">
    <property type="term" value="F:nucleic acid binding"/>
    <property type="evidence" value="ECO:0007669"/>
    <property type="project" value="InterPro"/>
</dbReference>
<name>A0AA40G765_9HYME</name>
<dbReference type="Proteomes" id="UP001177670">
    <property type="component" value="Unassembled WGS sequence"/>
</dbReference>
<proteinExistence type="predicted"/>
<organism evidence="1 2">
    <name type="scientific">Melipona bicolor</name>
    <dbReference type="NCBI Taxonomy" id="60889"/>
    <lineage>
        <taxon>Eukaryota</taxon>
        <taxon>Metazoa</taxon>
        <taxon>Ecdysozoa</taxon>
        <taxon>Arthropoda</taxon>
        <taxon>Hexapoda</taxon>
        <taxon>Insecta</taxon>
        <taxon>Pterygota</taxon>
        <taxon>Neoptera</taxon>
        <taxon>Endopterygota</taxon>
        <taxon>Hymenoptera</taxon>
        <taxon>Apocrita</taxon>
        <taxon>Aculeata</taxon>
        <taxon>Apoidea</taxon>
        <taxon>Anthophila</taxon>
        <taxon>Apidae</taxon>
        <taxon>Melipona</taxon>
    </lineage>
</organism>
<protein>
    <submittedName>
        <fullName evidence="1">Uncharacterized protein</fullName>
    </submittedName>
</protein>
<evidence type="ECO:0000313" key="2">
    <source>
        <dbReference type="Proteomes" id="UP001177670"/>
    </source>
</evidence>
<dbReference type="Gene3D" id="3.30.420.10">
    <property type="entry name" value="Ribonuclease H-like superfamily/Ribonuclease H"/>
    <property type="match status" value="1"/>
</dbReference>
<accession>A0AA40G765</accession>
<sequence length="82" mass="9437">MPQSSVTGKCSFDFYDSLHQIESTVNQYTYKDILEKNLLEIIENMPVPECDVFQHDNASGYCAKSVKNLLQTQPFQTMEWPA</sequence>